<evidence type="ECO:0000256" key="6">
    <source>
        <dbReference type="ARBA" id="ARBA00023136"/>
    </source>
</evidence>
<dbReference type="PANTHER" id="PTHR11814">
    <property type="entry name" value="SULFATE TRANSPORTER"/>
    <property type="match status" value="1"/>
</dbReference>
<evidence type="ECO:0000256" key="4">
    <source>
        <dbReference type="ARBA" id="ARBA00022692"/>
    </source>
</evidence>
<gene>
    <name evidence="11" type="primary">LOC101491059</name>
</gene>
<dbReference type="SUPFAM" id="SSF52091">
    <property type="entry name" value="SpoIIaa-like"/>
    <property type="match status" value="1"/>
</dbReference>
<keyword evidence="5 8" id="KW-1133">Transmembrane helix</keyword>
<dbReference type="PROSITE" id="PS01130">
    <property type="entry name" value="SLC26A"/>
    <property type="match status" value="1"/>
</dbReference>
<feature type="transmembrane region" description="Helical" evidence="8">
    <location>
        <begin position="363"/>
        <end position="382"/>
    </location>
</feature>
<feature type="transmembrane region" description="Helical" evidence="8">
    <location>
        <begin position="133"/>
        <end position="149"/>
    </location>
</feature>
<name>A0A1S2YJ39_CICAR</name>
<keyword evidence="10" id="KW-1185">Reference proteome</keyword>
<dbReference type="STRING" id="3827.A0A1S2YJ39"/>
<dbReference type="InterPro" id="IPR036513">
    <property type="entry name" value="STAS_dom_sf"/>
</dbReference>
<dbReference type="Gene3D" id="3.30.750.24">
    <property type="entry name" value="STAS domain"/>
    <property type="match status" value="1"/>
</dbReference>
<proteinExistence type="inferred from homology"/>
<feature type="compositionally biased region" description="Polar residues" evidence="7">
    <location>
        <begin position="1"/>
        <end position="19"/>
    </location>
</feature>
<evidence type="ECO:0000256" key="3">
    <source>
        <dbReference type="ARBA" id="ARBA00022448"/>
    </source>
</evidence>
<dbReference type="OrthoDB" id="288203at2759"/>
<feature type="transmembrane region" description="Helical" evidence="8">
    <location>
        <begin position="271"/>
        <end position="292"/>
    </location>
</feature>
<organism evidence="10 11">
    <name type="scientific">Cicer arietinum</name>
    <name type="common">Chickpea</name>
    <name type="synonym">Garbanzo</name>
    <dbReference type="NCBI Taxonomy" id="3827"/>
    <lineage>
        <taxon>Eukaryota</taxon>
        <taxon>Viridiplantae</taxon>
        <taxon>Streptophyta</taxon>
        <taxon>Embryophyta</taxon>
        <taxon>Tracheophyta</taxon>
        <taxon>Spermatophyta</taxon>
        <taxon>Magnoliopsida</taxon>
        <taxon>eudicotyledons</taxon>
        <taxon>Gunneridae</taxon>
        <taxon>Pentapetalae</taxon>
        <taxon>rosids</taxon>
        <taxon>fabids</taxon>
        <taxon>Fabales</taxon>
        <taxon>Fabaceae</taxon>
        <taxon>Papilionoideae</taxon>
        <taxon>50 kb inversion clade</taxon>
        <taxon>NPAAA clade</taxon>
        <taxon>Hologalegina</taxon>
        <taxon>IRL clade</taxon>
        <taxon>Cicereae</taxon>
        <taxon>Cicer</taxon>
    </lineage>
</organism>
<feature type="transmembrane region" description="Helical" evidence="8">
    <location>
        <begin position="426"/>
        <end position="449"/>
    </location>
</feature>
<dbReference type="Pfam" id="PF01740">
    <property type="entry name" value="STAS"/>
    <property type="match status" value="1"/>
</dbReference>
<dbReference type="GeneID" id="101491059"/>
<dbReference type="Proteomes" id="UP000087171">
    <property type="component" value="Chromosome Ca6"/>
</dbReference>
<evidence type="ECO:0000256" key="1">
    <source>
        <dbReference type="ARBA" id="ARBA00004141"/>
    </source>
</evidence>
<keyword evidence="4 8" id="KW-0812">Transmembrane</keyword>
<dbReference type="FunFam" id="3.30.750.24:FF:000002">
    <property type="entry name" value="Sulfate transporter 31"/>
    <property type="match status" value="1"/>
</dbReference>
<feature type="transmembrane region" description="Helical" evidence="8">
    <location>
        <begin position="161"/>
        <end position="183"/>
    </location>
</feature>
<dbReference type="GO" id="GO:0016020">
    <property type="term" value="C:membrane"/>
    <property type="evidence" value="ECO:0007669"/>
    <property type="project" value="UniProtKB-SubCell"/>
</dbReference>
<protein>
    <submittedName>
        <fullName evidence="11">Probable sulfate transporter 3.3</fullName>
    </submittedName>
</protein>
<evidence type="ECO:0000259" key="9">
    <source>
        <dbReference type="PROSITE" id="PS50801"/>
    </source>
</evidence>
<evidence type="ECO:0000313" key="11">
    <source>
        <dbReference type="RefSeq" id="XP_004505276.1"/>
    </source>
</evidence>
<feature type="domain" description="STAS" evidence="9">
    <location>
        <begin position="512"/>
        <end position="634"/>
    </location>
</feature>
<reference evidence="10" key="1">
    <citation type="journal article" date="2013" name="Nat. Biotechnol.">
        <title>Draft genome sequence of chickpea (Cicer arietinum) provides a resource for trait improvement.</title>
        <authorList>
            <person name="Varshney R.K."/>
            <person name="Song C."/>
            <person name="Saxena R.K."/>
            <person name="Azam S."/>
            <person name="Yu S."/>
            <person name="Sharpe A.G."/>
            <person name="Cannon S."/>
            <person name="Baek J."/>
            <person name="Rosen B.D."/>
            <person name="Tar'an B."/>
            <person name="Millan T."/>
            <person name="Zhang X."/>
            <person name="Ramsay L.D."/>
            <person name="Iwata A."/>
            <person name="Wang Y."/>
            <person name="Nelson W."/>
            <person name="Farmer A.D."/>
            <person name="Gaur P.M."/>
            <person name="Soderlund C."/>
            <person name="Penmetsa R.V."/>
            <person name="Xu C."/>
            <person name="Bharti A.K."/>
            <person name="He W."/>
            <person name="Winter P."/>
            <person name="Zhao S."/>
            <person name="Hane J.K."/>
            <person name="Carrasquilla-Garcia N."/>
            <person name="Condie J.A."/>
            <person name="Upadhyaya H.D."/>
            <person name="Luo M.C."/>
            <person name="Thudi M."/>
            <person name="Gowda C.L."/>
            <person name="Singh N.P."/>
            <person name="Lichtenzveig J."/>
            <person name="Gali K.K."/>
            <person name="Rubio J."/>
            <person name="Nadarajan N."/>
            <person name="Dolezel J."/>
            <person name="Bansal K.C."/>
            <person name="Xu X."/>
            <person name="Edwards D."/>
            <person name="Zhang G."/>
            <person name="Kahl G."/>
            <person name="Gil J."/>
            <person name="Singh K.B."/>
            <person name="Datta S.K."/>
            <person name="Jackson S.A."/>
            <person name="Wang J."/>
            <person name="Cook D.R."/>
        </authorList>
    </citation>
    <scope>NUCLEOTIDE SEQUENCE [LARGE SCALE GENOMIC DNA]</scope>
    <source>
        <strain evidence="10">cv. CDC Frontier</strain>
    </source>
</reference>
<feature type="transmembrane region" description="Helical" evidence="8">
    <location>
        <begin position="242"/>
        <end position="259"/>
    </location>
</feature>
<accession>A0A1S2YJ39</accession>
<dbReference type="InterPro" id="IPR002645">
    <property type="entry name" value="STAS_dom"/>
</dbReference>
<dbReference type="CDD" id="cd07042">
    <property type="entry name" value="STAS_SulP_like_sulfate_transporter"/>
    <property type="match status" value="1"/>
</dbReference>
<dbReference type="eggNOG" id="KOG0236">
    <property type="taxonomic scope" value="Eukaryota"/>
</dbReference>
<evidence type="ECO:0000256" key="7">
    <source>
        <dbReference type="SAM" id="MobiDB-lite"/>
    </source>
</evidence>
<dbReference type="RefSeq" id="XP_004505276.1">
    <property type="nucleotide sequence ID" value="XM_004505219.3"/>
</dbReference>
<feature type="transmembrane region" description="Helical" evidence="8">
    <location>
        <begin position="456"/>
        <end position="484"/>
    </location>
</feature>
<dbReference type="GO" id="GO:0008271">
    <property type="term" value="F:secondary active sulfate transmembrane transporter activity"/>
    <property type="evidence" value="ECO:0007669"/>
    <property type="project" value="InterPro"/>
</dbReference>
<dbReference type="NCBIfam" id="TIGR00815">
    <property type="entry name" value="sulP"/>
    <property type="match status" value="1"/>
</dbReference>
<keyword evidence="3" id="KW-0813">Transport</keyword>
<keyword evidence="6 8" id="KW-0472">Membrane</keyword>
<comment type="similarity">
    <text evidence="2">Belongs to the SLC26A/SulP transporter (TC 2.A.53) family.</text>
</comment>
<dbReference type="RefSeq" id="XP_073226138.1">
    <property type="nucleotide sequence ID" value="XM_073370037.1"/>
</dbReference>
<dbReference type="AlphaFoldDB" id="A0A1S2YJ39"/>
<dbReference type="InterPro" id="IPR011547">
    <property type="entry name" value="SLC26A/SulP_dom"/>
</dbReference>
<feature type="region of interest" description="Disordered" evidence="7">
    <location>
        <begin position="1"/>
        <end position="21"/>
    </location>
</feature>
<feature type="transmembrane region" description="Helical" evidence="8">
    <location>
        <begin position="108"/>
        <end position="126"/>
    </location>
</feature>
<evidence type="ECO:0000256" key="5">
    <source>
        <dbReference type="ARBA" id="ARBA00022989"/>
    </source>
</evidence>
<dbReference type="InterPro" id="IPR001902">
    <property type="entry name" value="SLC26A/SulP_fam"/>
</dbReference>
<dbReference type="PaxDb" id="3827-XP_004505276.1"/>
<dbReference type="PROSITE" id="PS50801">
    <property type="entry name" value="STAS"/>
    <property type="match status" value="1"/>
</dbReference>
<reference evidence="11" key="2">
    <citation type="submission" date="2025-08" db="UniProtKB">
        <authorList>
            <consortium name="RefSeq"/>
        </authorList>
    </citation>
    <scope>IDENTIFICATION</scope>
    <source>
        <tissue evidence="11">Etiolated seedlings</tissue>
    </source>
</reference>
<feature type="transmembrane region" description="Helical" evidence="8">
    <location>
        <begin position="195"/>
        <end position="213"/>
    </location>
</feature>
<evidence type="ECO:0000256" key="2">
    <source>
        <dbReference type="ARBA" id="ARBA00008692"/>
    </source>
</evidence>
<evidence type="ECO:0000313" key="10">
    <source>
        <dbReference type="Proteomes" id="UP000087171"/>
    </source>
</evidence>
<comment type="subcellular location">
    <subcellularLocation>
        <location evidence="1">Membrane</location>
        <topology evidence="1">Multi-pass membrane protein</topology>
    </subcellularLocation>
</comment>
<evidence type="ECO:0000256" key="8">
    <source>
        <dbReference type="SAM" id="Phobius"/>
    </source>
</evidence>
<dbReference type="InterPro" id="IPR018045">
    <property type="entry name" value="S04_transporter_CS"/>
</dbReference>
<sequence length="656" mass="71851">MEPSTSDMHSTAEIPTNVHQVVPPPHTSTVKRVKTKLKETFFPDDPLRQFKGQPLNRKLILGAQYIFPILQWFPNYSFKLFKSDLISGLTIASLAIPQGISYAKLASLPPIVGLYSSFVPPLVYVVLGSSRDLAVGPVSIASLVMGSMITEEVSPTTQTYLFIQLAFTSTFFAGLFQAALGILRLGFIIDFLSKAILIGFMAGAAVIVSLQQLKSLLGITHFTKEMGIIPVMRSVFHKTDEWSWETILLGIFFLGLLLLARHISIRKPELFWVSAGAPLASVIISTIFTFAIKGQHHGISIIGKLQQGINPASANKLLFHGNHLGLTIKTGIITGILSLTEGIAVGRTFATIRNYKVDGNKEMMAIGFMNMVGSTVSCYVTTGSFSRSAVNHNAGARTAMSNAVMSVTVMVTLLFLMPLFHYTPNVVLGAIIITAVIGLIDISAAYLIWKLDKFDFLVLLTAFFGVIFISVQYGLALSVGLSIFRILLQVTRPKTVMLGNIPATNIYRNLHHYKEATKVPGFLILSIEAPINFANITYLHERILRWVEEEEGTTTENLSLQCVILEMSAVSSIDTSGVSLFKELKLTLKLKSVELVLVNPLAEVIEKLKKADEANDFVRADYLFLTVGEAVATLTSAMKGQSPTMEEETYAIVTEC</sequence>
<feature type="transmembrane region" description="Helical" evidence="8">
    <location>
        <begin position="403"/>
        <end position="420"/>
    </location>
</feature>
<dbReference type="Pfam" id="PF00916">
    <property type="entry name" value="Sulfate_transp"/>
    <property type="match status" value="1"/>
</dbReference>